<evidence type="ECO:0000313" key="1">
    <source>
        <dbReference type="EMBL" id="GAK44746.1"/>
    </source>
</evidence>
<gene>
    <name evidence="1" type="ORF">M2A_1245</name>
</gene>
<dbReference type="AlphaFoldDB" id="A0A081B9M8"/>
<evidence type="ECO:0000313" key="2">
    <source>
        <dbReference type="Proteomes" id="UP000028702"/>
    </source>
</evidence>
<accession>A0A081B9M8</accession>
<sequence length="54" mass="6101">MSDQRIFFTEDKTSVNKFAFRKDAVYPELIINSEYMARAAVKQTGLNPEGSNNG</sequence>
<proteinExistence type="predicted"/>
<dbReference type="EMBL" id="BBIO01000005">
    <property type="protein sequence ID" value="GAK44746.1"/>
    <property type="molecule type" value="Genomic_DNA"/>
</dbReference>
<comment type="caution">
    <text evidence="1">The sequence shown here is derived from an EMBL/GenBank/DDBJ whole genome shotgun (WGS) entry which is preliminary data.</text>
</comment>
<dbReference type="RefSeq" id="WP_156101685.1">
    <property type="nucleotide sequence ID" value="NZ_BBIO01000005.1"/>
</dbReference>
<dbReference type="Proteomes" id="UP000028702">
    <property type="component" value="Unassembled WGS sequence"/>
</dbReference>
<protein>
    <submittedName>
        <fullName evidence="1">Uncharacterized protein</fullName>
    </submittedName>
</protein>
<organism evidence="1 2">
    <name type="scientific">Tepidicaulis marinus</name>
    <dbReference type="NCBI Taxonomy" id="1333998"/>
    <lineage>
        <taxon>Bacteria</taxon>
        <taxon>Pseudomonadati</taxon>
        <taxon>Pseudomonadota</taxon>
        <taxon>Alphaproteobacteria</taxon>
        <taxon>Hyphomicrobiales</taxon>
        <taxon>Parvibaculaceae</taxon>
        <taxon>Tepidicaulis</taxon>
    </lineage>
</organism>
<dbReference type="STRING" id="1333998.M2A_1245"/>
<reference evidence="1 2" key="1">
    <citation type="submission" date="2014-07" db="EMBL/GenBank/DDBJ databases">
        <title>Tepidicaulis marinum gen. nov., sp. nov., a novel marine bacterium denitrifying nitrate to nitrous oxide strictly under microaerobic conditions.</title>
        <authorList>
            <person name="Takeuchi M."/>
            <person name="Yamagishi T."/>
            <person name="Kamagata Y."/>
            <person name="Oshima K."/>
            <person name="Hattori M."/>
            <person name="Katayama T."/>
            <person name="Hanada S."/>
            <person name="Tamaki H."/>
            <person name="Marumo K."/>
            <person name="Maeda H."/>
            <person name="Nedachi M."/>
            <person name="Iwasaki W."/>
            <person name="Suwa Y."/>
            <person name="Sakata S."/>
        </authorList>
    </citation>
    <scope>NUCLEOTIDE SEQUENCE [LARGE SCALE GENOMIC DNA]</scope>
    <source>
        <strain evidence="1 2">MA2</strain>
    </source>
</reference>
<name>A0A081B9M8_9HYPH</name>
<keyword evidence="2" id="KW-1185">Reference proteome</keyword>